<keyword evidence="2" id="KW-1185">Reference proteome</keyword>
<name>A0A437S4U4_9FIRM</name>
<dbReference type="RefSeq" id="WP_127725157.1">
    <property type="nucleotide sequence ID" value="NZ_RLIH01000016.1"/>
</dbReference>
<dbReference type="AlphaFoldDB" id="A0A437S4U4"/>
<evidence type="ECO:0000313" key="2">
    <source>
        <dbReference type="Proteomes" id="UP000288812"/>
    </source>
</evidence>
<organism evidence="1 2">
    <name type="scientific">Anaerosphaera multitolerans</name>
    <dbReference type="NCBI Taxonomy" id="2487351"/>
    <lineage>
        <taxon>Bacteria</taxon>
        <taxon>Bacillati</taxon>
        <taxon>Bacillota</taxon>
        <taxon>Tissierellia</taxon>
        <taxon>Tissierellales</taxon>
        <taxon>Peptoniphilaceae</taxon>
        <taxon>Anaerosphaera</taxon>
    </lineage>
</organism>
<evidence type="ECO:0008006" key="3">
    <source>
        <dbReference type="Google" id="ProtNLM"/>
    </source>
</evidence>
<accession>A0A437S4U4</accession>
<dbReference type="InterPro" id="IPR027396">
    <property type="entry name" value="DsrEFH-like"/>
</dbReference>
<dbReference type="Proteomes" id="UP000288812">
    <property type="component" value="Unassembled WGS sequence"/>
</dbReference>
<sequence>MKVVFHVVEYEKWDETLSNVRDIVETNPDALIEIVVMSRAAILFGQYAGYDFAGIEGNPNVTVTIGEKSLKDHRLDPSLLSPSIKVEKLVITKLVELQNQGYAYIRL</sequence>
<proteinExistence type="predicted"/>
<dbReference type="EMBL" id="RLIH01000016">
    <property type="protein sequence ID" value="RVU54043.1"/>
    <property type="molecule type" value="Genomic_DNA"/>
</dbReference>
<dbReference type="Gene3D" id="3.40.1260.10">
    <property type="entry name" value="DsrEFH-like"/>
    <property type="match status" value="1"/>
</dbReference>
<evidence type="ECO:0000313" key="1">
    <source>
        <dbReference type="EMBL" id="RVU54043.1"/>
    </source>
</evidence>
<comment type="caution">
    <text evidence="1">The sequence shown here is derived from an EMBL/GenBank/DDBJ whole genome shotgun (WGS) entry which is preliminary data.</text>
</comment>
<protein>
    <recommendedName>
        <fullName evidence="3">Sulfur reduction protein DsrE</fullName>
    </recommendedName>
</protein>
<gene>
    <name evidence="1" type="ORF">EF514_09240</name>
</gene>
<reference evidence="1 2" key="1">
    <citation type="submission" date="2018-11" db="EMBL/GenBank/DDBJ databases">
        <title>Genome sequencing and assembly of Anaerosphaera sp. nov., GS7-6-2.</title>
        <authorList>
            <person name="Rettenmaier R."/>
            <person name="Liebl W."/>
            <person name="Zverlov V."/>
        </authorList>
    </citation>
    <scope>NUCLEOTIDE SEQUENCE [LARGE SCALE GENOMIC DNA]</scope>
    <source>
        <strain evidence="1 2">GS7-6-2</strain>
    </source>
</reference>
<dbReference type="SUPFAM" id="SSF75169">
    <property type="entry name" value="DsrEFH-like"/>
    <property type="match status" value="1"/>
</dbReference>
<dbReference type="OrthoDB" id="6412948at2"/>